<evidence type="ECO:0000256" key="5">
    <source>
        <dbReference type="ARBA" id="ARBA00022833"/>
    </source>
</evidence>
<evidence type="ECO:0000313" key="10">
    <source>
        <dbReference type="Proteomes" id="UP000053119"/>
    </source>
</evidence>
<dbReference type="GO" id="GO:0000978">
    <property type="term" value="F:RNA polymerase II cis-regulatory region sequence-specific DNA binding"/>
    <property type="evidence" value="ECO:0007669"/>
    <property type="project" value="TreeGrafter"/>
</dbReference>
<evidence type="ECO:0000256" key="2">
    <source>
        <dbReference type="ARBA" id="ARBA00022723"/>
    </source>
</evidence>
<evidence type="ECO:0000256" key="1">
    <source>
        <dbReference type="ARBA" id="ARBA00004123"/>
    </source>
</evidence>
<keyword evidence="4 7" id="KW-0863">Zinc-finger</keyword>
<evidence type="ECO:0000259" key="8">
    <source>
        <dbReference type="PROSITE" id="PS50157"/>
    </source>
</evidence>
<evidence type="ECO:0000256" key="4">
    <source>
        <dbReference type="ARBA" id="ARBA00022771"/>
    </source>
</evidence>
<dbReference type="GO" id="GO:0008270">
    <property type="term" value="F:zinc ion binding"/>
    <property type="evidence" value="ECO:0007669"/>
    <property type="project" value="UniProtKB-KW"/>
</dbReference>
<keyword evidence="6" id="KW-0539">Nucleus</keyword>
<dbReference type="PROSITE" id="PS50157">
    <property type="entry name" value="ZINC_FINGER_C2H2_2"/>
    <property type="match status" value="2"/>
</dbReference>
<evidence type="ECO:0000256" key="3">
    <source>
        <dbReference type="ARBA" id="ARBA00022737"/>
    </source>
</evidence>
<keyword evidence="5" id="KW-0862">Zinc</keyword>
<reference evidence="9 10" key="1">
    <citation type="submission" date="2014-04" db="EMBL/GenBank/DDBJ databases">
        <title>Genome evolution of avian class.</title>
        <authorList>
            <person name="Zhang G."/>
            <person name="Li C."/>
        </authorList>
    </citation>
    <scope>NUCLEOTIDE SEQUENCE [LARGE SCALE GENOMIC DNA]</scope>
    <source>
        <strain evidence="9">BGI_Z169</strain>
    </source>
</reference>
<comment type="subcellular location">
    <subcellularLocation>
        <location evidence="1">Nucleus</location>
    </subcellularLocation>
</comment>
<dbReference type="GO" id="GO:0005634">
    <property type="term" value="C:nucleus"/>
    <property type="evidence" value="ECO:0007669"/>
    <property type="project" value="UniProtKB-SubCell"/>
</dbReference>
<dbReference type="FunFam" id="3.30.160.60:FF:000478">
    <property type="entry name" value="Zinc finger protein 133"/>
    <property type="match status" value="1"/>
</dbReference>
<dbReference type="SUPFAM" id="SSF57667">
    <property type="entry name" value="beta-beta-alpha zinc fingers"/>
    <property type="match status" value="1"/>
</dbReference>
<dbReference type="InterPro" id="IPR013087">
    <property type="entry name" value="Znf_C2H2_type"/>
</dbReference>
<dbReference type="Pfam" id="PF00096">
    <property type="entry name" value="zf-C2H2"/>
    <property type="match status" value="2"/>
</dbReference>
<feature type="domain" description="C2H2-type" evidence="8">
    <location>
        <begin position="1"/>
        <end position="26"/>
    </location>
</feature>
<dbReference type="PANTHER" id="PTHR23226:SF416">
    <property type="entry name" value="FI01424P"/>
    <property type="match status" value="1"/>
</dbReference>
<dbReference type="InterPro" id="IPR036236">
    <property type="entry name" value="Znf_C2H2_sf"/>
</dbReference>
<sequence>CQDCGRRFNRGSNLTTHRRIHTGDMPYKCPDCGKSYRVSSTLLRHRK</sequence>
<evidence type="ECO:0000313" key="9">
    <source>
        <dbReference type="EMBL" id="KFP11192.1"/>
    </source>
</evidence>
<organism evidence="9 10">
    <name type="scientific">Egretta garzetta</name>
    <name type="common">Little egret</name>
    <dbReference type="NCBI Taxonomy" id="188379"/>
    <lineage>
        <taxon>Eukaryota</taxon>
        <taxon>Metazoa</taxon>
        <taxon>Chordata</taxon>
        <taxon>Craniata</taxon>
        <taxon>Vertebrata</taxon>
        <taxon>Euteleostomi</taxon>
        <taxon>Archelosauria</taxon>
        <taxon>Archosauria</taxon>
        <taxon>Dinosauria</taxon>
        <taxon>Saurischia</taxon>
        <taxon>Theropoda</taxon>
        <taxon>Coelurosauria</taxon>
        <taxon>Aves</taxon>
        <taxon>Neognathae</taxon>
        <taxon>Neoaves</taxon>
        <taxon>Aequornithes</taxon>
        <taxon>Pelecaniformes</taxon>
        <taxon>Ardeidae</taxon>
        <taxon>Egretta</taxon>
    </lineage>
</organism>
<keyword evidence="2" id="KW-0479">Metal-binding</keyword>
<name>A0A091IS73_EGRGA</name>
<dbReference type="GO" id="GO:0000981">
    <property type="term" value="F:DNA-binding transcription factor activity, RNA polymerase II-specific"/>
    <property type="evidence" value="ECO:0007669"/>
    <property type="project" value="TreeGrafter"/>
</dbReference>
<keyword evidence="3" id="KW-0677">Repeat</keyword>
<dbReference type="Proteomes" id="UP000053119">
    <property type="component" value="Unassembled WGS sequence"/>
</dbReference>
<dbReference type="Gene3D" id="3.30.160.60">
    <property type="entry name" value="Classic Zinc Finger"/>
    <property type="match status" value="2"/>
</dbReference>
<feature type="non-terminal residue" evidence="9">
    <location>
        <position position="47"/>
    </location>
</feature>
<protein>
    <submittedName>
        <fullName evidence="9">Putative zinc finger protein 724</fullName>
    </submittedName>
</protein>
<dbReference type="AlphaFoldDB" id="A0A091IS73"/>
<dbReference type="PANTHER" id="PTHR23226">
    <property type="entry name" value="ZINC FINGER AND SCAN DOMAIN-CONTAINING"/>
    <property type="match status" value="1"/>
</dbReference>
<evidence type="ECO:0000256" key="6">
    <source>
        <dbReference type="ARBA" id="ARBA00023242"/>
    </source>
</evidence>
<evidence type="ECO:0000256" key="7">
    <source>
        <dbReference type="PROSITE-ProRule" id="PRU00042"/>
    </source>
</evidence>
<feature type="non-terminal residue" evidence="9">
    <location>
        <position position="1"/>
    </location>
</feature>
<accession>A0A091IS73</accession>
<feature type="domain" description="C2H2-type" evidence="8">
    <location>
        <begin position="27"/>
        <end position="47"/>
    </location>
</feature>
<dbReference type="FunFam" id="3.30.160.60:FF:000358">
    <property type="entry name" value="zinc finger protein 24"/>
    <property type="match status" value="1"/>
</dbReference>
<dbReference type="PROSITE" id="PS00028">
    <property type="entry name" value="ZINC_FINGER_C2H2_1"/>
    <property type="match status" value="1"/>
</dbReference>
<gene>
    <name evidence="9" type="ORF">Z169_10513</name>
</gene>
<keyword evidence="10" id="KW-1185">Reference proteome</keyword>
<proteinExistence type="predicted"/>
<dbReference type="EMBL" id="KK500864">
    <property type="protein sequence ID" value="KFP11192.1"/>
    <property type="molecule type" value="Genomic_DNA"/>
</dbReference>
<dbReference type="SMART" id="SM00355">
    <property type="entry name" value="ZnF_C2H2"/>
    <property type="match status" value="2"/>
</dbReference>